<protein>
    <recommendedName>
        <fullName evidence="3">Plastocyanin-like domain-containing protein</fullName>
    </recommendedName>
</protein>
<dbReference type="Proteomes" id="UP001455709">
    <property type="component" value="Unassembled WGS sequence"/>
</dbReference>
<accession>A0ABV0F6I0</accession>
<evidence type="ECO:0000313" key="2">
    <source>
        <dbReference type="Proteomes" id="UP001455709"/>
    </source>
</evidence>
<name>A0ABV0F6I0_9NEIS</name>
<proteinExistence type="predicted"/>
<reference evidence="1 2" key="1">
    <citation type="submission" date="2024-05" db="EMBL/GenBank/DDBJ databases">
        <authorList>
            <person name="De Oliveira J.P."/>
            <person name="Noriler S.A."/>
            <person name="De Oliveira A.G."/>
            <person name="Sipoli D.S."/>
        </authorList>
    </citation>
    <scope>NUCLEOTIDE SEQUENCE [LARGE SCALE GENOMIC DNA]</scope>
    <source>
        <strain evidence="1 2">LABIM189</strain>
    </source>
</reference>
<organism evidence="1 2">
    <name type="scientific">Chromobacterium vaccinii</name>
    <dbReference type="NCBI Taxonomy" id="1108595"/>
    <lineage>
        <taxon>Bacteria</taxon>
        <taxon>Pseudomonadati</taxon>
        <taxon>Pseudomonadota</taxon>
        <taxon>Betaproteobacteria</taxon>
        <taxon>Neisseriales</taxon>
        <taxon>Chromobacteriaceae</taxon>
        <taxon>Chromobacterium</taxon>
    </lineage>
</organism>
<gene>
    <name evidence="1" type="ORF">ABGV49_01200</name>
</gene>
<evidence type="ECO:0008006" key="3">
    <source>
        <dbReference type="Google" id="ProtNLM"/>
    </source>
</evidence>
<evidence type="ECO:0000313" key="1">
    <source>
        <dbReference type="EMBL" id="MEO2215680.1"/>
    </source>
</evidence>
<comment type="caution">
    <text evidence="1">The sequence shown here is derived from an EMBL/GenBank/DDBJ whole genome shotgun (WGS) entry which is preliminary data.</text>
</comment>
<keyword evidence="2" id="KW-1185">Reference proteome</keyword>
<dbReference type="EMBL" id="JBDOJC010000001">
    <property type="protein sequence ID" value="MEO2215680.1"/>
    <property type="molecule type" value="Genomic_DNA"/>
</dbReference>
<sequence>MINSILSGSSRQVSSVTTSNVRQASSLTAAETFHNNQFKSNPMECLQDHLIDIRQVLNRGDAPMKEVLNESMKQGYFTLIPREGGNSVLTLTPVSVATVSEQTSLIHAHWIPYKSGDVEPGYVDVPKNPGNVGVDHIVFAFTAGMNGCSLDVREHPEDSNYYRVFHNQHPESQSQTGKIEAISGGHVDSLGPDEYFHPDESGAPLLPVAMNMLHFANNQWNFVSQPQAYHAHTNEPLQMPGTHATTRAVNG</sequence>
<dbReference type="RefSeq" id="WP_347369424.1">
    <property type="nucleotide sequence ID" value="NZ_JBDOJC010000001.1"/>
</dbReference>